<dbReference type="Pfam" id="PF02618">
    <property type="entry name" value="YceG"/>
    <property type="match status" value="1"/>
</dbReference>
<dbReference type="PANTHER" id="PTHR30518">
    <property type="entry name" value="ENDOLYTIC MUREIN TRANSGLYCOSYLASE"/>
    <property type="match status" value="1"/>
</dbReference>
<feature type="site" description="Important for catalytic activity" evidence="7">
    <location>
        <position position="236"/>
    </location>
</feature>
<sequence>MMSGYASCCHSVMKRFRRWVIGGATLAIALVLALAAAASWVLSPMPQASPPGQSGGAVELDVQPGRSPRQIAADAVEAGLQVSPWLLYQWFRWSGDARLIRAGSYEIEPGTSPRELLRKLVDGDQTLARVRLIEGWTLRQLRAELARAPALRPDSSAMSDEQLMRAIGAAAGTAAEGRFFPDTYAYAPGSSDLAVLRRAHAAMERRLQAVWAQRPADSPLRDPAELLTLASIIEKETGRHEDRPLVASVFINRLRIGMPLQTDPTVIYSLGPSFDGNLRKRDLQADTPFNTYTRKGLPPTPIAMPGQQSLEAAIWPAASRALYFVARGDGSSQFSETLADHNRAVDRYQRGATAR</sequence>
<keyword evidence="3 7" id="KW-1133">Transmembrane helix</keyword>
<dbReference type="AlphaFoldDB" id="A0A059KQ13"/>
<dbReference type="GO" id="GO:0009252">
    <property type="term" value="P:peptidoglycan biosynthetic process"/>
    <property type="evidence" value="ECO:0007669"/>
    <property type="project" value="UniProtKB-UniRule"/>
</dbReference>
<accession>A0A059KQ13</accession>
<dbReference type="EMBL" id="AZRA01000022">
    <property type="protein sequence ID" value="KDB53562.1"/>
    <property type="molecule type" value="Genomic_DNA"/>
</dbReference>
<dbReference type="GO" id="GO:0005886">
    <property type="term" value="C:plasma membrane"/>
    <property type="evidence" value="ECO:0007669"/>
    <property type="project" value="UniProtKB-UniRule"/>
</dbReference>
<dbReference type="PATRIC" id="fig|1286631.3.peg.829"/>
<evidence type="ECO:0000256" key="3">
    <source>
        <dbReference type="ARBA" id="ARBA00022989"/>
    </source>
</evidence>
<comment type="similarity">
    <text evidence="7">Belongs to the transglycosylase MltG family.</text>
</comment>
<keyword evidence="6 7" id="KW-0961">Cell wall biogenesis/degradation</keyword>
<dbReference type="Proteomes" id="UP000026714">
    <property type="component" value="Unassembled WGS sequence"/>
</dbReference>
<proteinExistence type="inferred from homology"/>
<dbReference type="InterPro" id="IPR003770">
    <property type="entry name" value="MLTG-like"/>
</dbReference>
<dbReference type="Gene3D" id="3.30.160.60">
    <property type="entry name" value="Classic Zinc Finger"/>
    <property type="match status" value="1"/>
</dbReference>
<dbReference type="eggNOG" id="COG1559">
    <property type="taxonomic scope" value="Bacteria"/>
</dbReference>
<dbReference type="NCBIfam" id="TIGR00247">
    <property type="entry name" value="endolytic transglycosylase MltG"/>
    <property type="match status" value="1"/>
</dbReference>
<dbReference type="HAMAP" id="MF_02065">
    <property type="entry name" value="MltG"/>
    <property type="match status" value="1"/>
</dbReference>
<evidence type="ECO:0000256" key="2">
    <source>
        <dbReference type="ARBA" id="ARBA00022692"/>
    </source>
</evidence>
<evidence type="ECO:0000256" key="1">
    <source>
        <dbReference type="ARBA" id="ARBA00022475"/>
    </source>
</evidence>
<dbReference type="Gene3D" id="3.30.1490.480">
    <property type="entry name" value="Endolytic murein transglycosylase"/>
    <property type="match status" value="1"/>
</dbReference>
<dbReference type="PANTHER" id="PTHR30518:SF2">
    <property type="entry name" value="ENDOLYTIC MUREIN TRANSGLYCOSYLASE"/>
    <property type="match status" value="1"/>
</dbReference>
<evidence type="ECO:0000313" key="8">
    <source>
        <dbReference type="EMBL" id="KDB53562.1"/>
    </source>
</evidence>
<keyword evidence="4 7" id="KW-0472">Membrane</keyword>
<keyword evidence="9" id="KW-1185">Reference proteome</keyword>
<evidence type="ECO:0000256" key="7">
    <source>
        <dbReference type="HAMAP-Rule" id="MF_02065"/>
    </source>
</evidence>
<dbReference type="EC" id="4.2.2.29" evidence="7"/>
<gene>
    <name evidence="7" type="primary">mltG</name>
    <name evidence="8" type="ORF">X805_08400</name>
</gene>
<dbReference type="GO" id="GO:0071555">
    <property type="term" value="P:cell wall organization"/>
    <property type="evidence" value="ECO:0007669"/>
    <property type="project" value="UniProtKB-KW"/>
</dbReference>
<dbReference type="GO" id="GO:0008932">
    <property type="term" value="F:lytic endotransglycosylase activity"/>
    <property type="evidence" value="ECO:0007669"/>
    <property type="project" value="UniProtKB-UniRule"/>
</dbReference>
<evidence type="ECO:0000256" key="6">
    <source>
        <dbReference type="ARBA" id="ARBA00023316"/>
    </source>
</evidence>
<keyword evidence="1 7" id="KW-1003">Cell membrane</keyword>
<evidence type="ECO:0000313" key="9">
    <source>
        <dbReference type="Proteomes" id="UP000026714"/>
    </source>
</evidence>
<reference evidence="8 9" key="1">
    <citation type="journal article" date="2014" name="FEMS Microbiol. Ecol.">
        <title>Sphaerotilus natans encrusted with nanoball-shaped Fe(III) oxide minerals formed by nitrate-reducing mixotrophic Fe(II) oxidation.</title>
        <authorList>
            <person name="Park S."/>
            <person name="Kim D.H."/>
            <person name="Lee J.H."/>
            <person name="Hur H.G."/>
        </authorList>
    </citation>
    <scope>NUCLEOTIDE SEQUENCE [LARGE SCALE GENOMIC DNA]</scope>
    <source>
        <strain evidence="8 9">DSM 6575</strain>
    </source>
</reference>
<dbReference type="CDD" id="cd08010">
    <property type="entry name" value="MltG_like"/>
    <property type="match status" value="1"/>
</dbReference>
<comment type="catalytic activity">
    <reaction evidence="7">
        <text>a peptidoglycan chain = a peptidoglycan chain with N-acetyl-1,6-anhydromuramyl-[peptide] at the reducing end + a peptidoglycan chain with N-acetylglucosamine at the non-reducing end.</text>
        <dbReference type="EC" id="4.2.2.29"/>
    </reaction>
</comment>
<dbReference type="STRING" id="34103.SAMN05421778_12644"/>
<comment type="caution">
    <text evidence="8">The sequence shown here is derived from an EMBL/GenBank/DDBJ whole genome shotgun (WGS) entry which is preliminary data.</text>
</comment>
<comment type="function">
    <text evidence="7">Functions as a peptidoglycan terminase that cleaves nascent peptidoglycan strands endolytically to terminate their elongation.</text>
</comment>
<keyword evidence="7" id="KW-0997">Cell inner membrane</keyword>
<organism evidence="8 9">
    <name type="scientific">Sphaerotilus natans subsp. natans DSM 6575</name>
    <dbReference type="NCBI Taxonomy" id="1286631"/>
    <lineage>
        <taxon>Bacteria</taxon>
        <taxon>Pseudomonadati</taxon>
        <taxon>Pseudomonadota</taxon>
        <taxon>Betaproteobacteria</taxon>
        <taxon>Burkholderiales</taxon>
        <taxon>Sphaerotilaceae</taxon>
        <taxon>Sphaerotilus</taxon>
    </lineage>
</organism>
<evidence type="ECO:0000256" key="4">
    <source>
        <dbReference type="ARBA" id="ARBA00023136"/>
    </source>
</evidence>
<protein>
    <recommendedName>
        <fullName evidence="7">Endolytic murein transglycosylase</fullName>
        <ecNumber evidence="7">4.2.2.29</ecNumber>
    </recommendedName>
    <alternativeName>
        <fullName evidence="7">Peptidoglycan lytic transglycosylase</fullName>
    </alternativeName>
    <alternativeName>
        <fullName evidence="7">Peptidoglycan polymerization terminase</fullName>
    </alternativeName>
</protein>
<keyword evidence="2 7" id="KW-0812">Transmembrane</keyword>
<name>A0A059KQ13_9BURK</name>
<evidence type="ECO:0000256" key="5">
    <source>
        <dbReference type="ARBA" id="ARBA00023239"/>
    </source>
</evidence>
<keyword evidence="5 7" id="KW-0456">Lyase</keyword>